<name>A0ABM4CN52_HYDVU</name>
<dbReference type="InterPro" id="IPR036865">
    <property type="entry name" value="CRAL-TRIO_dom_sf"/>
</dbReference>
<dbReference type="InterPro" id="IPR001936">
    <property type="entry name" value="RasGAP_dom"/>
</dbReference>
<dbReference type="InterPro" id="IPR054071">
    <property type="entry name" value="PH_NF1"/>
</dbReference>
<dbReference type="InterPro" id="IPR008936">
    <property type="entry name" value="Rho_GTPase_activation_prot"/>
</dbReference>
<evidence type="ECO:0000313" key="5">
    <source>
        <dbReference type="Proteomes" id="UP001652625"/>
    </source>
</evidence>
<dbReference type="PROSITE" id="PS00509">
    <property type="entry name" value="RAS_GTPASE_ACTIV_1"/>
    <property type="match status" value="1"/>
</dbReference>
<dbReference type="InterPro" id="IPR016024">
    <property type="entry name" value="ARM-type_fold"/>
</dbReference>
<evidence type="ECO:0000256" key="3">
    <source>
        <dbReference type="SAM" id="MobiDB-lite"/>
    </source>
</evidence>
<keyword evidence="5" id="KW-1185">Reference proteome</keyword>
<dbReference type="InterPro" id="IPR039360">
    <property type="entry name" value="Ras_GTPase"/>
</dbReference>
<dbReference type="CDD" id="cd00170">
    <property type="entry name" value="SEC14"/>
    <property type="match status" value="1"/>
</dbReference>
<evidence type="ECO:0000313" key="6">
    <source>
        <dbReference type="RefSeq" id="XP_065663240.1"/>
    </source>
</evidence>
<dbReference type="Gene3D" id="1.10.506.10">
    <property type="entry name" value="GTPase Activation - p120gap, domain 1"/>
    <property type="match status" value="2"/>
</dbReference>
<dbReference type="InterPro" id="IPR023152">
    <property type="entry name" value="RasGAP_CS"/>
</dbReference>
<dbReference type="Pfam" id="PF00616">
    <property type="entry name" value="RasGAP"/>
    <property type="match status" value="1"/>
</dbReference>
<dbReference type="CDD" id="cd05130">
    <property type="entry name" value="RasGAP_Neurofibromin"/>
    <property type="match status" value="1"/>
</dbReference>
<evidence type="ECO:0000259" key="4">
    <source>
        <dbReference type="PROSITE" id="PS50018"/>
    </source>
</evidence>
<accession>A0ABM4CN52</accession>
<dbReference type="SMART" id="SM00323">
    <property type="entry name" value="RasGAP"/>
    <property type="match status" value="1"/>
</dbReference>
<proteinExistence type="predicted"/>
<feature type="region of interest" description="Disordered" evidence="3">
    <location>
        <begin position="2613"/>
        <end position="2640"/>
    </location>
</feature>
<dbReference type="PANTHER" id="PTHR10194">
    <property type="entry name" value="RAS GTPASE-ACTIVATING PROTEINS"/>
    <property type="match status" value="1"/>
</dbReference>
<dbReference type="Pfam" id="PF21877">
    <property type="entry name" value="PH_NF1"/>
    <property type="match status" value="1"/>
</dbReference>
<dbReference type="PROSITE" id="PS50018">
    <property type="entry name" value="RAS_GTPASE_ACTIV_2"/>
    <property type="match status" value="1"/>
</dbReference>
<dbReference type="RefSeq" id="XP_065663240.1">
    <property type="nucleotide sequence ID" value="XM_065807168.1"/>
</dbReference>
<feature type="domain" description="Ras-GAP" evidence="4">
    <location>
        <begin position="1157"/>
        <end position="1350"/>
    </location>
</feature>
<organism evidence="5 6">
    <name type="scientific">Hydra vulgaris</name>
    <name type="common">Hydra</name>
    <name type="synonym">Hydra attenuata</name>
    <dbReference type="NCBI Taxonomy" id="6087"/>
    <lineage>
        <taxon>Eukaryota</taxon>
        <taxon>Metazoa</taxon>
        <taxon>Cnidaria</taxon>
        <taxon>Hydrozoa</taxon>
        <taxon>Hydroidolina</taxon>
        <taxon>Anthoathecata</taxon>
        <taxon>Aplanulata</taxon>
        <taxon>Hydridae</taxon>
        <taxon>Hydra</taxon>
    </lineage>
</organism>
<dbReference type="SUPFAM" id="SSF48350">
    <property type="entry name" value="GTPase activation domain, GAP"/>
    <property type="match status" value="1"/>
</dbReference>
<evidence type="ECO:0000256" key="1">
    <source>
        <dbReference type="ARBA" id="ARBA00022468"/>
    </source>
</evidence>
<gene>
    <name evidence="6" type="primary">LOC100199240</name>
</gene>
<protein>
    <submittedName>
        <fullName evidence="6">Neurofibromin isoform X2</fullName>
    </submittedName>
</protein>
<dbReference type="Gene3D" id="3.40.525.10">
    <property type="entry name" value="CRAL-TRIO lipid binding domain"/>
    <property type="match status" value="1"/>
</dbReference>
<reference evidence="6" key="1">
    <citation type="submission" date="2025-08" db="UniProtKB">
        <authorList>
            <consortium name="RefSeq"/>
        </authorList>
    </citation>
    <scope>IDENTIFICATION</scope>
</reference>
<dbReference type="SUPFAM" id="SSF48371">
    <property type="entry name" value="ARM repeat"/>
    <property type="match status" value="1"/>
</dbReference>
<dbReference type="InterPro" id="IPR001251">
    <property type="entry name" value="CRAL-TRIO_dom"/>
</dbReference>
<dbReference type="PANTHER" id="PTHR10194:SF142">
    <property type="entry name" value="NEUROFIBROMIN"/>
    <property type="match status" value="1"/>
</dbReference>
<keyword evidence="2" id="KW-0597">Phosphoprotein</keyword>
<dbReference type="Gene3D" id="2.30.29.30">
    <property type="entry name" value="Pleckstrin-homology domain (PH domain)/Phosphotyrosine-binding domain (PTB)"/>
    <property type="match status" value="1"/>
</dbReference>
<dbReference type="GeneID" id="100199240"/>
<dbReference type="Pfam" id="PF13716">
    <property type="entry name" value="CRAL_TRIO_2"/>
    <property type="match status" value="1"/>
</dbReference>
<keyword evidence="1" id="KW-0343">GTPase activation</keyword>
<dbReference type="Proteomes" id="UP001652625">
    <property type="component" value="Chromosome 10"/>
</dbReference>
<sequence length="2640" mass="299175">MSITFKASDWINVELKRFKQQLPIEGYGKNNQEFEKSTNLVRASLVKLAKNKFQVITITLASYITDLNTLNISFGEQQQLLYESNMIILDTIKQCFEMNVDESSLLPDDVVKKHLLSNLCPLITQSGTQLGYSSKEMQLLAGKIVYLISKHHFSSVFERITKRIASLTDNYEDNSGGDELDLIQYLHVPVEGLIVLFKECCSTFKSLKKNSQQSILRNLYQAIWNWIENYPDQFTYLYKCTNVQLSELSEKLFSLIVHYVEVTKKKLLAWPLQVMLLLLSPESIKDASGSGEISKGVNLLKRHFLDKLKKSLSSNQKSSEYAVFTCIQMCKAATYINRQDNIACFLVSQVMNELKTMLFSSEKLFTTTVGLNINQLMVDLFVASFRINHRNNQHFEICFQPDSNVIFQLTLAKGIHQIVEENRLSWWPSVEVLYNRSAQIRNMFEQCVRRLTSSDVQLPRSGSSRNTLSKVGNLSVNKKKDDLITPSENDVELLLWLVKLFHISPQIALSNPEKCAAEIQASSMQIMNGLVIIMMFAKTSNLVEQVSETLLSLHSPENIELWNPEAPMATFWEISSQIVYNVADRLLTEKVPNQLSAMRWLQKILKCRIQFIDANKTNSLVGSHNSICVEALSKLETMFLMCLWSTNTEKVLLAMKCFGLLFEEATLLSFDRPSPMHPTPLTTVYYKFSNEVKETGRTALHKRILSVLRDVNVQTTGNLKAWKLTLARWKKLTNALTNYPREELVGFDGVPPESPVKLKTTPNIVTLVSDDTLEIYLSEWCKMTGFLCSFGGICVSKEKDVNFFSPSSKGLEDNQINRFISEMLTLLVCENEHTSLQIRSAVRETLGSDLSVILYPSFFCLSKATTGCFFDPNGQVNINPINNIYSENLIYIIRTILENKSDSVAHVLPALPVEEITNALLKYLRSLVLSVQSLLIKTKMCQLVENIMLRRGDLSFHQEMRFRSRLVEDLTKWVLYASDESKIMSQEMHAISCGLDEAAMRAVAALLKGLPLQPENISNDITEAKSTLFLRHFTLFMNILNNCYDKPDDNKERRILAPHFVNLRAYTVQAMSNMLSANIDSGLMHSISLGYHEDPQTRATFLEVLTDILKQGTEFENLAETVLEDRFERIIQLVTNNGNSDDIPIVMALCNSVTIDDMDDVAKVLVNLFNMKGILHVLLMNLFKDEVEKTETQQTLFRGNTIASKVMSYSFKIYGGNFLQLLLGPLITEMIKHSDGKSYEVDSARLENNENIGDNTQSVIELANGFMDKVKELKNEFPMQLKSLCYCLNKAVQTRFPSSAYDAVASAVFLRFINPAIVSPDTHGIISEVVPKSVRRGLMLLSKILQNLANHLYFSKEAHMEVFNGFLENSFYRMQSFFRDIAVKPEDKEEPSVILALASDSNILTLHKLLWFSQEKMGRYLAMFRGAAARDPYEKLVTLLAHLGPPENQTVKLTQRIIGDGKETSLWGFEDFMAKHEGQNKEELEYIKSNQLFYGDGKSKAGRHVFYYIARRYMNDMISDEVFLYHILLTLQPVRGENWELVADFSHTSLVNRFKADTLIKAFTIIPESQLASLQLIYLYNINHSLIQYMELNERVMKPGIAKNIQKIIIIDKLSKLYEYIENVKLPSSTLTLENDIKRYTVLKITMKGTVVLKVNPTSVQLQSPDKVKVLGLSVYINDVFYASEIEKASSYEDVLSLEFSSRTGILNFRTTQAAEIASYINNIHSRWNPSHSDKNTKIITKKKIRPKDVPGTLLNMSLINLGNRDPSLRLAAYNLLCSLTQTFNLQINERLLEAKGICIPSNCTLFITSISEQLAQREPNLTLEFLEECTSCFSKCDDESRNLCLNYMAPWLPNLVNFSNLNKKDTNKEKMVDIIARLIELTISDRKNYPFIQAQIWGNVGKIPDLLDVVIELFVKTSSTGGFLSEKAEVMADTMVTLASANVPLVSKKIFERFHMVIERTTVSPTDCLERHLMWDDIAIMARYLLMLSFNNSLDVSTHLADIFHVVILLVSTGPVTLRASIHGLVINALQSILTCSNMKLSSATQLLIRTKLEDLSLQKFYLLFGISSVKSVPIKAFLTERKNRARVFNGKLNHKTNLELPLTAIESITEVLLDVLESCINDCNNDALLKRWQTLCFSHCINHNPAIQPRCVVAMGYIMKVVHNENVTQMLEVLAKACGIYMDYQLIESLVMCLAKYQLALPKESQYHRVLFWVAIGVLQFGEQCLYPPALSLLENNLSVCHGFNMYAEKGIEMELMEYRNDSSFHWIFKQLDHLVGLSFSTDFHFALVALLIKGIRHPSSKTKSTALRIVNTMLYICSNKDVKVSQDKIEVNKDTLAYLAALMPVSEEIRLKLYNEKPTYSATLTIKRRRSKICIDACKSQSISSRLSSSGSIDIFLTKRRHIFESSTYNSLLDPMLLRGEERQALLIVLLATLVNHTVDDFEAKSLFEVLAEASVLYPEVFPICHSIINRKLCNVLSHSNDAVTLSAAQTIVQSISSLAGELPTLGLQKLTSIGFHGLHSFPGPFTELPDRVVAPQMFARYVDLVVNKKSNLTTDTRSAGQIFAPPICNGDVIVNTFSHSLTAIQEQPNHQPTQTSPGAFSVFKRVGSYSPTRRHRNSPSKFESVKEKVSSNHLVP</sequence>
<evidence type="ECO:0000256" key="2">
    <source>
        <dbReference type="ARBA" id="ARBA00022553"/>
    </source>
</evidence>
<dbReference type="InterPro" id="IPR011993">
    <property type="entry name" value="PH-like_dom_sf"/>
</dbReference>